<dbReference type="EMBL" id="CABIKO010000149">
    <property type="protein sequence ID" value="VVA28776.1"/>
    <property type="molecule type" value="Genomic_DNA"/>
</dbReference>
<accession>A0A5E4FLR7</accession>
<evidence type="ECO:0000313" key="2">
    <source>
        <dbReference type="Proteomes" id="UP000327085"/>
    </source>
</evidence>
<dbReference type="AlphaFoldDB" id="A0A5E4FLR7"/>
<organism evidence="1 2">
    <name type="scientific">Prunus dulcis</name>
    <name type="common">Almond</name>
    <name type="synonym">Amygdalus dulcis</name>
    <dbReference type="NCBI Taxonomy" id="3755"/>
    <lineage>
        <taxon>Eukaryota</taxon>
        <taxon>Viridiplantae</taxon>
        <taxon>Streptophyta</taxon>
        <taxon>Embryophyta</taxon>
        <taxon>Tracheophyta</taxon>
        <taxon>Spermatophyta</taxon>
        <taxon>Magnoliopsida</taxon>
        <taxon>eudicotyledons</taxon>
        <taxon>Gunneridae</taxon>
        <taxon>Pentapetalae</taxon>
        <taxon>rosids</taxon>
        <taxon>fabids</taxon>
        <taxon>Rosales</taxon>
        <taxon>Rosaceae</taxon>
        <taxon>Amygdaloideae</taxon>
        <taxon>Amygdaleae</taxon>
        <taxon>Prunus</taxon>
    </lineage>
</organism>
<proteinExistence type="predicted"/>
<name>A0A5E4FLR7_PRUDU</name>
<evidence type="ECO:0000313" key="1">
    <source>
        <dbReference type="EMBL" id="VVA28776.1"/>
    </source>
</evidence>
<dbReference type="Gramene" id="VVA28776">
    <property type="protein sequence ID" value="VVA28776"/>
    <property type="gene ID" value="Prudul26B022629"/>
</dbReference>
<dbReference type="Proteomes" id="UP000327085">
    <property type="component" value="Chromosome 4"/>
</dbReference>
<protein>
    <submittedName>
        <fullName evidence="1">PREDICTED: reverse mRNAase</fullName>
    </submittedName>
</protein>
<reference evidence="2" key="1">
    <citation type="journal article" date="2020" name="Plant J.">
        <title>Transposons played a major role in the diversification between the closely related almond and peach genomes: results from the almond genome sequence.</title>
        <authorList>
            <person name="Alioto T."/>
            <person name="Alexiou K.G."/>
            <person name="Bardil A."/>
            <person name="Barteri F."/>
            <person name="Castanera R."/>
            <person name="Cruz F."/>
            <person name="Dhingra A."/>
            <person name="Duval H."/>
            <person name="Fernandez I Marti A."/>
            <person name="Frias L."/>
            <person name="Galan B."/>
            <person name="Garcia J.L."/>
            <person name="Howad W."/>
            <person name="Gomez-Garrido J."/>
            <person name="Gut M."/>
            <person name="Julca I."/>
            <person name="Morata J."/>
            <person name="Puigdomenech P."/>
            <person name="Ribeca P."/>
            <person name="Rubio Cabetas M.J."/>
            <person name="Vlasova A."/>
            <person name="Wirthensohn M."/>
            <person name="Garcia-Mas J."/>
            <person name="Gabaldon T."/>
            <person name="Casacuberta J.M."/>
            <person name="Arus P."/>
        </authorList>
    </citation>
    <scope>NUCLEOTIDE SEQUENCE [LARGE SCALE GENOMIC DNA]</scope>
    <source>
        <strain evidence="2">cv. Texas</strain>
    </source>
</reference>
<dbReference type="InParanoid" id="A0A5E4FLR7"/>
<gene>
    <name evidence="1" type="ORF">ALMOND_2B022629</name>
</gene>
<sequence length="60" mass="7071">MANRLKLLLSNLISQHQNAIVPGQQIHDNILLAYKAFYYLRLKLSRKYFELGLKLDRKKA</sequence>